<comment type="caution">
    <text evidence="1">The sequence shown here is derived from an EMBL/GenBank/DDBJ whole genome shotgun (WGS) entry which is preliminary data.</text>
</comment>
<gene>
    <name evidence="1" type="ORF">DWZ19_06845</name>
</gene>
<sequence>MKEVLEKLYQVCSSLNDKFNGEFLNQEDLDDFIDDIQSDWDSSVDQLKTGLEFLESQMHSIESSENESYTNGILETIWGLRRLEVLLDDADELLTNLNKKFLLQSGEITQEEYLDDAHLNVEFVEDEEDDAGNI</sequence>
<evidence type="ECO:0000313" key="1">
    <source>
        <dbReference type="EMBL" id="RHN25282.1"/>
    </source>
</evidence>
<name>A0AAE8AEZ3_STRPA</name>
<evidence type="ECO:0000313" key="2">
    <source>
        <dbReference type="Proteomes" id="UP000285725"/>
    </source>
</evidence>
<accession>A0AAE8AEZ3</accession>
<protein>
    <submittedName>
        <fullName evidence="1">Uncharacterized protein</fullName>
    </submittedName>
</protein>
<organism evidence="1 2">
    <name type="scientific">Streptococcus parasanguinis</name>
    <dbReference type="NCBI Taxonomy" id="1318"/>
    <lineage>
        <taxon>Bacteria</taxon>
        <taxon>Bacillati</taxon>
        <taxon>Bacillota</taxon>
        <taxon>Bacilli</taxon>
        <taxon>Lactobacillales</taxon>
        <taxon>Streptococcaceae</taxon>
        <taxon>Streptococcus</taxon>
    </lineage>
</organism>
<dbReference type="EMBL" id="QRQU01000004">
    <property type="protein sequence ID" value="RHN25282.1"/>
    <property type="molecule type" value="Genomic_DNA"/>
</dbReference>
<reference evidence="1 2" key="1">
    <citation type="submission" date="2018-08" db="EMBL/GenBank/DDBJ databases">
        <title>A genome reference for cultivated species of the human gut microbiota.</title>
        <authorList>
            <person name="Zou Y."/>
            <person name="Xue W."/>
            <person name="Luo G."/>
        </authorList>
    </citation>
    <scope>NUCLEOTIDE SEQUENCE [LARGE SCALE GENOMIC DNA]</scope>
    <source>
        <strain evidence="1 2">AF30-12BH</strain>
    </source>
</reference>
<dbReference type="Proteomes" id="UP000285725">
    <property type="component" value="Unassembled WGS sequence"/>
</dbReference>
<proteinExistence type="predicted"/>
<dbReference type="AlphaFoldDB" id="A0AAE8AEZ3"/>